<organism evidence="6">
    <name type="scientific">human gut metagenome</name>
    <dbReference type="NCBI Taxonomy" id="408170"/>
    <lineage>
        <taxon>unclassified sequences</taxon>
        <taxon>metagenomes</taxon>
        <taxon>organismal metagenomes</taxon>
    </lineage>
</organism>
<keyword evidence="3" id="KW-1278">Translocase</keyword>
<dbReference type="EMBL" id="AJWZ01001229">
    <property type="protein sequence ID" value="EKC74414.1"/>
    <property type="molecule type" value="Genomic_DNA"/>
</dbReference>
<evidence type="ECO:0000256" key="3">
    <source>
        <dbReference type="ARBA" id="ARBA00022967"/>
    </source>
</evidence>
<proteinExistence type="predicted"/>
<comment type="subcellular location">
    <subcellularLocation>
        <location evidence="1">Membrane</location>
    </subcellularLocation>
</comment>
<dbReference type="PANTHER" id="PTHR43520">
    <property type="entry name" value="ATP7, ISOFORM B"/>
    <property type="match status" value="1"/>
</dbReference>
<dbReference type="Pfam" id="PF00702">
    <property type="entry name" value="Hydrolase"/>
    <property type="match status" value="1"/>
</dbReference>
<dbReference type="GO" id="GO:0055070">
    <property type="term" value="P:copper ion homeostasis"/>
    <property type="evidence" value="ECO:0007669"/>
    <property type="project" value="TreeGrafter"/>
</dbReference>
<evidence type="ECO:0000256" key="1">
    <source>
        <dbReference type="ARBA" id="ARBA00004370"/>
    </source>
</evidence>
<feature type="non-terminal residue" evidence="6">
    <location>
        <position position="1"/>
    </location>
</feature>
<keyword evidence="5" id="KW-0472">Membrane</keyword>
<dbReference type="GO" id="GO:0016020">
    <property type="term" value="C:membrane"/>
    <property type="evidence" value="ECO:0007669"/>
    <property type="project" value="UniProtKB-SubCell"/>
</dbReference>
<dbReference type="SUPFAM" id="SSF56784">
    <property type="entry name" value="HAD-like"/>
    <property type="match status" value="1"/>
</dbReference>
<accession>K1U3C6</accession>
<dbReference type="InterPro" id="IPR023299">
    <property type="entry name" value="ATPase_P-typ_cyto_dom_N"/>
</dbReference>
<reference evidence="6" key="1">
    <citation type="journal article" date="2013" name="Environ. Microbiol.">
        <title>Microbiota from the distal guts of lean and obese adolescents exhibit partial functional redundancy besides clear differences in community structure.</title>
        <authorList>
            <person name="Ferrer M."/>
            <person name="Ruiz A."/>
            <person name="Lanza F."/>
            <person name="Haange S.B."/>
            <person name="Oberbach A."/>
            <person name="Till H."/>
            <person name="Bargiela R."/>
            <person name="Campoy C."/>
            <person name="Segura M.T."/>
            <person name="Richter M."/>
            <person name="von Bergen M."/>
            <person name="Seifert J."/>
            <person name="Suarez A."/>
        </authorList>
    </citation>
    <scope>NUCLEOTIDE SEQUENCE</scope>
</reference>
<dbReference type="InterPro" id="IPR023214">
    <property type="entry name" value="HAD_sf"/>
</dbReference>
<keyword evidence="4" id="KW-1133">Transmembrane helix</keyword>
<name>K1U3C6_9ZZZZ</name>
<keyword evidence="2" id="KW-0812">Transmembrane</keyword>
<evidence type="ECO:0000313" key="6">
    <source>
        <dbReference type="EMBL" id="EKC74414.1"/>
    </source>
</evidence>
<dbReference type="GO" id="GO:0005524">
    <property type="term" value="F:ATP binding"/>
    <property type="evidence" value="ECO:0007669"/>
    <property type="project" value="InterPro"/>
</dbReference>
<evidence type="ECO:0000256" key="5">
    <source>
        <dbReference type="ARBA" id="ARBA00023136"/>
    </source>
</evidence>
<evidence type="ECO:0000256" key="2">
    <source>
        <dbReference type="ARBA" id="ARBA00022692"/>
    </source>
</evidence>
<protein>
    <submittedName>
        <fullName evidence="6">Copper-transporting ATPase</fullName>
    </submittedName>
</protein>
<dbReference type="GO" id="GO:0016887">
    <property type="term" value="F:ATP hydrolysis activity"/>
    <property type="evidence" value="ECO:0007669"/>
    <property type="project" value="InterPro"/>
</dbReference>
<feature type="non-terminal residue" evidence="6">
    <location>
        <position position="192"/>
    </location>
</feature>
<dbReference type="Gene3D" id="3.40.50.1000">
    <property type="entry name" value="HAD superfamily/HAD-like"/>
    <property type="match status" value="1"/>
</dbReference>
<dbReference type="PRINTS" id="PR00120">
    <property type="entry name" value="HATPASE"/>
</dbReference>
<dbReference type="Gene3D" id="3.40.1110.10">
    <property type="entry name" value="Calcium-transporting ATPase, cytoplasmic domain N"/>
    <property type="match status" value="1"/>
</dbReference>
<gene>
    <name evidence="6" type="ORF">OBE_01882</name>
</gene>
<comment type="caution">
    <text evidence="6">The sequence shown here is derived from an EMBL/GenBank/DDBJ whole genome shotgun (WGS) entry which is preliminary data.</text>
</comment>
<evidence type="ECO:0000256" key="4">
    <source>
        <dbReference type="ARBA" id="ARBA00022989"/>
    </source>
</evidence>
<sequence length="192" mass="21000">NENKIEVLEVKDFKDVSGYGIIGKIAENEVILGNYKILDKYDVKNSHKQDEEKLAKEGNSIIYVVINNEISAIIGVNDIVRENSKEVISKLNKNKIETVMLTGDNTQTAEKIAKEIGITTVISNVTPREKTDVVKKLKVEGKYVMMCGDGINDSPALASSNIGVSVNSGTDIAMDSSDVILTRNDLNSIINL</sequence>
<dbReference type="InterPro" id="IPR036412">
    <property type="entry name" value="HAD-like_sf"/>
</dbReference>
<dbReference type="PANTHER" id="PTHR43520:SF8">
    <property type="entry name" value="P-TYPE CU(+) TRANSPORTER"/>
    <property type="match status" value="1"/>
</dbReference>
<dbReference type="InterPro" id="IPR001757">
    <property type="entry name" value="P_typ_ATPase"/>
</dbReference>
<dbReference type="GO" id="GO:0043682">
    <property type="term" value="F:P-type divalent copper transporter activity"/>
    <property type="evidence" value="ECO:0007669"/>
    <property type="project" value="TreeGrafter"/>
</dbReference>
<dbReference type="GO" id="GO:0005507">
    <property type="term" value="F:copper ion binding"/>
    <property type="evidence" value="ECO:0007669"/>
    <property type="project" value="TreeGrafter"/>
</dbReference>
<dbReference type="AlphaFoldDB" id="K1U3C6"/>
<dbReference type="NCBIfam" id="TIGR01494">
    <property type="entry name" value="ATPase_P-type"/>
    <property type="match status" value="1"/>
</dbReference>
<dbReference type="PRINTS" id="PR00119">
    <property type="entry name" value="CATATPASE"/>
</dbReference>